<dbReference type="OrthoDB" id="2322499at2759"/>
<dbReference type="CDD" id="cd09917">
    <property type="entry name" value="F-box_SF"/>
    <property type="match status" value="1"/>
</dbReference>
<dbReference type="EMBL" id="ML769567">
    <property type="protein sequence ID" value="KAE9393657.1"/>
    <property type="molecule type" value="Genomic_DNA"/>
</dbReference>
<gene>
    <name evidence="3" type="ORF">BT96DRAFT_887142</name>
</gene>
<dbReference type="InterPro" id="IPR036047">
    <property type="entry name" value="F-box-like_dom_sf"/>
</dbReference>
<evidence type="ECO:0000313" key="4">
    <source>
        <dbReference type="Proteomes" id="UP000799118"/>
    </source>
</evidence>
<dbReference type="PROSITE" id="PS50181">
    <property type="entry name" value="FBOX"/>
    <property type="match status" value="1"/>
</dbReference>
<evidence type="ECO:0000256" key="1">
    <source>
        <dbReference type="SAM" id="MobiDB-lite"/>
    </source>
</evidence>
<feature type="compositionally biased region" description="Basic and acidic residues" evidence="1">
    <location>
        <begin position="7"/>
        <end position="26"/>
    </location>
</feature>
<evidence type="ECO:0000313" key="3">
    <source>
        <dbReference type="EMBL" id="KAE9393657.1"/>
    </source>
</evidence>
<reference evidence="3" key="1">
    <citation type="journal article" date="2019" name="Environ. Microbiol.">
        <title>Fungal ecological strategies reflected in gene transcription - a case study of two litter decomposers.</title>
        <authorList>
            <person name="Barbi F."/>
            <person name="Kohler A."/>
            <person name="Barry K."/>
            <person name="Baskaran P."/>
            <person name="Daum C."/>
            <person name="Fauchery L."/>
            <person name="Ihrmark K."/>
            <person name="Kuo A."/>
            <person name="LaButti K."/>
            <person name="Lipzen A."/>
            <person name="Morin E."/>
            <person name="Grigoriev I.V."/>
            <person name="Henrissat B."/>
            <person name="Lindahl B."/>
            <person name="Martin F."/>
        </authorList>
    </citation>
    <scope>NUCLEOTIDE SEQUENCE</scope>
    <source>
        <strain evidence="3">JB14</strain>
    </source>
</reference>
<feature type="domain" description="F-box" evidence="2">
    <location>
        <begin position="80"/>
        <end position="129"/>
    </location>
</feature>
<feature type="compositionally biased region" description="Basic residues" evidence="1">
    <location>
        <begin position="40"/>
        <end position="50"/>
    </location>
</feature>
<sequence>MTRRSLRLQDKQNDSEARSSKHPRSDNEEEEDEEYQNPPRKVKKRAKKRPSNGESSSAVSKRKKMPKEFKGVRGKFGLLEKLAKDAPLDIFFEIFTHLQPDDLLRLARTSKDLRGILLRKSTESIWRTARSNVEGLPPLPDDMSEPQYAHLLFFDTYCHNCLSKRKCEKVLWVFRTRCCKTCASQLFTTWNDVKISLNLDDRLVDAIPYLFISGADIGKRPQYMAYRMVQASTVATYNAEFDALASNEEQVAWLDRMKQVQEMYAKHAALHLQWHSSREVTRNEERRAIITERKADILNRLGKLGWREEAEFIICPWDWDNFSKHKLVNPKQETHRSRLEQHSESRASRNVNQTQTGPTFSTRMREFFFGSFCCLCVSLGQNIEC</sequence>
<dbReference type="InterPro" id="IPR001810">
    <property type="entry name" value="F-box_dom"/>
</dbReference>
<proteinExistence type="predicted"/>
<evidence type="ECO:0000259" key="2">
    <source>
        <dbReference type="PROSITE" id="PS50181"/>
    </source>
</evidence>
<dbReference type="AlphaFoldDB" id="A0A6A4H8Y0"/>
<protein>
    <recommendedName>
        <fullName evidence="2">F-box domain-containing protein</fullName>
    </recommendedName>
</protein>
<name>A0A6A4H8Y0_9AGAR</name>
<accession>A0A6A4H8Y0</accession>
<dbReference type="Proteomes" id="UP000799118">
    <property type="component" value="Unassembled WGS sequence"/>
</dbReference>
<keyword evidence="4" id="KW-1185">Reference proteome</keyword>
<organism evidence="3 4">
    <name type="scientific">Gymnopus androsaceus JB14</name>
    <dbReference type="NCBI Taxonomy" id="1447944"/>
    <lineage>
        <taxon>Eukaryota</taxon>
        <taxon>Fungi</taxon>
        <taxon>Dikarya</taxon>
        <taxon>Basidiomycota</taxon>
        <taxon>Agaricomycotina</taxon>
        <taxon>Agaricomycetes</taxon>
        <taxon>Agaricomycetidae</taxon>
        <taxon>Agaricales</taxon>
        <taxon>Marasmiineae</taxon>
        <taxon>Omphalotaceae</taxon>
        <taxon>Gymnopus</taxon>
    </lineage>
</organism>
<dbReference type="SUPFAM" id="SSF81383">
    <property type="entry name" value="F-box domain"/>
    <property type="match status" value="1"/>
</dbReference>
<dbReference type="Pfam" id="PF12937">
    <property type="entry name" value="F-box-like"/>
    <property type="match status" value="1"/>
</dbReference>
<feature type="region of interest" description="Disordered" evidence="1">
    <location>
        <begin position="1"/>
        <end position="66"/>
    </location>
</feature>